<evidence type="ECO:0000256" key="3">
    <source>
        <dbReference type="ARBA" id="ARBA00022553"/>
    </source>
</evidence>
<evidence type="ECO:0000256" key="5">
    <source>
        <dbReference type="ARBA" id="ARBA00022673"/>
    </source>
</evidence>
<evidence type="ECO:0000256" key="12">
    <source>
        <dbReference type="ARBA" id="ARBA00023180"/>
    </source>
</evidence>
<feature type="region of interest" description="Disordered" evidence="14">
    <location>
        <begin position="179"/>
        <end position="210"/>
    </location>
</feature>
<keyword evidence="5" id="KW-0107">Calcium channel</keyword>
<feature type="domain" description="EF-hand" evidence="16">
    <location>
        <begin position="598"/>
        <end position="633"/>
    </location>
</feature>
<evidence type="ECO:0000256" key="6">
    <source>
        <dbReference type="ARBA" id="ARBA00022692"/>
    </source>
</evidence>
<dbReference type="PANTHER" id="PTHR45628">
    <property type="entry name" value="VOLTAGE-DEPENDENT CALCIUM CHANNEL TYPE A SUBUNIT ALPHA-1"/>
    <property type="match status" value="1"/>
</dbReference>
<evidence type="ECO:0000256" key="15">
    <source>
        <dbReference type="SAM" id="Phobius"/>
    </source>
</evidence>
<dbReference type="EMBL" id="HBGW01056396">
    <property type="protein sequence ID" value="CAD9594898.1"/>
    <property type="molecule type" value="Transcribed_RNA"/>
</dbReference>
<keyword evidence="12" id="KW-0325">Glycoprotein</keyword>
<feature type="region of interest" description="Disordered" evidence="14">
    <location>
        <begin position="708"/>
        <end position="801"/>
    </location>
</feature>
<dbReference type="InterPro" id="IPR011992">
    <property type="entry name" value="EF-hand-dom_pair"/>
</dbReference>
<keyword evidence="11 15" id="KW-0472">Membrane</keyword>
<evidence type="ECO:0000256" key="14">
    <source>
        <dbReference type="SAM" id="MobiDB-lite"/>
    </source>
</evidence>
<feature type="transmembrane region" description="Helical" evidence="15">
    <location>
        <begin position="324"/>
        <end position="343"/>
    </location>
</feature>
<protein>
    <recommendedName>
        <fullName evidence="16">EF-hand domain-containing protein</fullName>
    </recommendedName>
</protein>
<dbReference type="InterPro" id="IPR002048">
    <property type="entry name" value="EF_hand_dom"/>
</dbReference>
<evidence type="ECO:0000256" key="13">
    <source>
        <dbReference type="ARBA" id="ARBA00023303"/>
    </source>
</evidence>
<dbReference type="SUPFAM" id="SSF81324">
    <property type="entry name" value="Voltage-gated potassium channels"/>
    <property type="match status" value="1"/>
</dbReference>
<feature type="compositionally biased region" description="Basic and acidic residues" evidence="14">
    <location>
        <begin position="284"/>
        <end position="301"/>
    </location>
</feature>
<evidence type="ECO:0000256" key="8">
    <source>
        <dbReference type="ARBA" id="ARBA00022882"/>
    </source>
</evidence>
<keyword evidence="7" id="KW-0106">Calcium</keyword>
<feature type="compositionally biased region" description="Low complexity" evidence="14">
    <location>
        <begin position="69"/>
        <end position="80"/>
    </location>
</feature>
<dbReference type="PANTHER" id="PTHR45628:SF7">
    <property type="entry name" value="VOLTAGE-DEPENDENT CALCIUM CHANNEL TYPE A SUBUNIT ALPHA-1"/>
    <property type="match status" value="1"/>
</dbReference>
<gene>
    <name evidence="17" type="ORF">BRAN1462_LOCUS35822</name>
</gene>
<keyword evidence="6 15" id="KW-0812">Transmembrane</keyword>
<keyword evidence="13" id="KW-0407">Ion channel</keyword>
<feature type="transmembrane region" description="Helical" evidence="15">
    <location>
        <begin position="382"/>
        <end position="403"/>
    </location>
</feature>
<keyword evidence="3" id="KW-0597">Phosphoprotein</keyword>
<feature type="compositionally biased region" description="Acidic residues" evidence="14">
    <location>
        <begin position="712"/>
        <end position="736"/>
    </location>
</feature>
<evidence type="ECO:0000256" key="4">
    <source>
        <dbReference type="ARBA" id="ARBA00022568"/>
    </source>
</evidence>
<dbReference type="InterPro" id="IPR050599">
    <property type="entry name" value="VDCC_alpha-1_subunit"/>
</dbReference>
<feature type="compositionally biased region" description="Basic and acidic residues" evidence="14">
    <location>
        <begin position="193"/>
        <end position="210"/>
    </location>
</feature>
<evidence type="ECO:0000313" key="17">
    <source>
        <dbReference type="EMBL" id="CAD9594898.1"/>
    </source>
</evidence>
<organism evidence="17">
    <name type="scientific">Zooxanthella nutricula</name>
    <dbReference type="NCBI Taxonomy" id="1333877"/>
    <lineage>
        <taxon>Eukaryota</taxon>
        <taxon>Sar</taxon>
        <taxon>Alveolata</taxon>
        <taxon>Dinophyceae</taxon>
        <taxon>Peridiniales</taxon>
        <taxon>Peridiniales incertae sedis</taxon>
        <taxon>Zooxanthella</taxon>
    </lineage>
</organism>
<dbReference type="GO" id="GO:0008331">
    <property type="term" value="F:high voltage-gated calcium channel activity"/>
    <property type="evidence" value="ECO:0007669"/>
    <property type="project" value="TreeGrafter"/>
</dbReference>
<evidence type="ECO:0000256" key="7">
    <source>
        <dbReference type="ARBA" id="ARBA00022837"/>
    </source>
</evidence>
<dbReference type="Pfam" id="PF00520">
    <property type="entry name" value="Ion_trans"/>
    <property type="match status" value="1"/>
</dbReference>
<keyword evidence="10" id="KW-0406">Ion transport</keyword>
<feature type="transmembrane region" description="Helical" evidence="15">
    <location>
        <begin position="548"/>
        <end position="573"/>
    </location>
</feature>
<keyword evidence="9 15" id="KW-1133">Transmembrane helix</keyword>
<feature type="region of interest" description="Disordered" evidence="14">
    <location>
        <begin position="56"/>
        <end position="83"/>
    </location>
</feature>
<keyword evidence="2" id="KW-0813">Transport</keyword>
<comment type="subcellular location">
    <subcellularLocation>
        <location evidence="1">Membrane</location>
        <topology evidence="1">Multi-pass membrane protein</topology>
    </subcellularLocation>
</comment>
<feature type="transmembrane region" description="Helical" evidence="15">
    <location>
        <begin position="355"/>
        <end position="376"/>
    </location>
</feature>
<accession>A0A7S2L4R5</accession>
<name>A0A7S2L4R5_9DINO</name>
<evidence type="ECO:0000256" key="9">
    <source>
        <dbReference type="ARBA" id="ARBA00022989"/>
    </source>
</evidence>
<dbReference type="GO" id="GO:0098703">
    <property type="term" value="P:calcium ion import across plasma membrane"/>
    <property type="evidence" value="ECO:0007669"/>
    <property type="project" value="TreeGrafter"/>
</dbReference>
<reference evidence="17" key="1">
    <citation type="submission" date="2021-01" db="EMBL/GenBank/DDBJ databases">
        <authorList>
            <person name="Corre E."/>
            <person name="Pelletier E."/>
            <person name="Niang G."/>
            <person name="Scheremetjew M."/>
            <person name="Finn R."/>
            <person name="Kale V."/>
            <person name="Holt S."/>
            <person name="Cochrane G."/>
            <person name="Meng A."/>
            <person name="Brown T."/>
            <person name="Cohen L."/>
        </authorList>
    </citation>
    <scope>NUCLEOTIDE SEQUENCE</scope>
    <source>
        <strain evidence="17">RCC3387</strain>
    </source>
</reference>
<proteinExistence type="predicted"/>
<evidence type="ECO:0000256" key="11">
    <source>
        <dbReference type="ARBA" id="ARBA00023136"/>
    </source>
</evidence>
<feature type="region of interest" description="Disordered" evidence="14">
    <location>
        <begin position="136"/>
        <end position="163"/>
    </location>
</feature>
<dbReference type="Gene3D" id="1.10.238.10">
    <property type="entry name" value="EF-hand"/>
    <property type="match status" value="1"/>
</dbReference>
<dbReference type="PROSITE" id="PS50222">
    <property type="entry name" value="EF_HAND_2"/>
    <property type="match status" value="1"/>
</dbReference>
<sequence length="801" mass="88575">MAVQLADDKGRAMEREQLACVPTNAQIDELCGRLEAVVQERLAAFACRIEGFVKRQAPRDSSEARRRLSASSQTSWSAKSNRSSTRRASLFSSAHGSAFAGHSTPGTSSDISEPPSGMRLASRRISSVLSHGFSLQPALDTSTPHGYHDKELPSFEGELSQSKVDGSTRSYVFAPGGGLSSMPLDAAPTSPQSDREACPARPAELERGRDDRPAALLSSAPAPAVPCTPEPTSPLASEVCVSMVGPMSSEEPAESRGNSVRGNVSTRRSTRYTACTYNIEQEEEEKRNRAREGTAHQPRSSEDLVSVSSQSFVRRLVYATPFEIFWASMIITNAVLVGVQVHLRALGEEAAYSDTLLFVSWAYAIAFTIELALRVAADGMAFFSLAGCGWAMLDCIIVICSLVEMGFDIAVRVDSQPTLVDDNTDEDTSSATGMQVLRVLRIMRLVRIIRIVRIVRFVRALRTLVYSIAGTLRSLVWAVFLLLIVIYIFGITFTQAMLDHVATLDYDPGDMYSRHWGNLARSMLTLFESVIDGLSWDNALRSLEDAGLFWVFLFLVYISFTVLAVLNVVTGVFCQSAMEGAQKDADMLIQEHLQNKSRLMERVRKLFDVIDSHGKGHITIKDFERNLDSPSMKAYFESLDLDPEDAWTLFKLLDNQETYAIDCEDFVMGCMRLKGGAKAIDLAKVMYDHKLLRNKLTAFMGRMDAVMGSLEPPEEEEEEEDEDEEEAEEEEEESSEESAVKKKPVKKAKKKEEKKEKKKPAKKQKAKAKTKKDKEKKKKKRKKESSSSSAASSAPPASSSS</sequence>
<dbReference type="InterPro" id="IPR005821">
    <property type="entry name" value="Ion_trans_dom"/>
</dbReference>
<feature type="region of interest" description="Disordered" evidence="14">
    <location>
        <begin position="281"/>
        <end position="301"/>
    </location>
</feature>
<dbReference type="GO" id="GO:0005891">
    <property type="term" value="C:voltage-gated calcium channel complex"/>
    <property type="evidence" value="ECO:0007669"/>
    <property type="project" value="TreeGrafter"/>
</dbReference>
<evidence type="ECO:0000256" key="1">
    <source>
        <dbReference type="ARBA" id="ARBA00004141"/>
    </source>
</evidence>
<feature type="compositionally biased region" description="Low complexity" evidence="14">
    <location>
        <begin position="786"/>
        <end position="801"/>
    </location>
</feature>
<feature type="transmembrane region" description="Helical" evidence="15">
    <location>
        <begin position="475"/>
        <end position="498"/>
    </location>
</feature>
<feature type="region of interest" description="Disordered" evidence="14">
    <location>
        <begin position="96"/>
        <end position="119"/>
    </location>
</feature>
<keyword evidence="8" id="KW-0851">Voltage-gated channel</keyword>
<evidence type="ECO:0000256" key="2">
    <source>
        <dbReference type="ARBA" id="ARBA00022448"/>
    </source>
</evidence>
<dbReference type="Gene3D" id="1.20.120.350">
    <property type="entry name" value="Voltage-gated potassium channels. Chain C"/>
    <property type="match status" value="1"/>
</dbReference>
<dbReference type="GO" id="GO:0005509">
    <property type="term" value="F:calcium ion binding"/>
    <property type="evidence" value="ECO:0007669"/>
    <property type="project" value="InterPro"/>
</dbReference>
<dbReference type="InterPro" id="IPR027359">
    <property type="entry name" value="Volt_channel_dom_sf"/>
</dbReference>
<evidence type="ECO:0000256" key="10">
    <source>
        <dbReference type="ARBA" id="ARBA00023065"/>
    </source>
</evidence>
<keyword evidence="4" id="KW-0109">Calcium transport</keyword>
<evidence type="ECO:0000259" key="16">
    <source>
        <dbReference type="PROSITE" id="PS50222"/>
    </source>
</evidence>
<feature type="compositionally biased region" description="Basic residues" evidence="14">
    <location>
        <begin position="756"/>
        <end position="783"/>
    </location>
</feature>
<feature type="compositionally biased region" description="Basic and acidic residues" evidence="14">
    <location>
        <begin position="56"/>
        <end position="66"/>
    </location>
</feature>
<dbReference type="AlphaFoldDB" id="A0A7S2L4R5"/>
<dbReference type="Gene3D" id="1.10.287.70">
    <property type="match status" value="1"/>
</dbReference>
<dbReference type="SUPFAM" id="SSF47473">
    <property type="entry name" value="EF-hand"/>
    <property type="match status" value="1"/>
</dbReference>